<dbReference type="GeneID" id="9688088"/>
<evidence type="ECO:0000313" key="3">
    <source>
        <dbReference type="Proteomes" id="UP000001876"/>
    </source>
</evidence>
<dbReference type="KEGG" id="mpp:MICPUCDRAFT_68700"/>
<feature type="compositionally biased region" description="Low complexity" evidence="1">
    <location>
        <begin position="170"/>
        <end position="179"/>
    </location>
</feature>
<proteinExistence type="predicted"/>
<feature type="compositionally biased region" description="Low complexity" evidence="1">
    <location>
        <begin position="34"/>
        <end position="63"/>
    </location>
</feature>
<evidence type="ECO:0000313" key="2">
    <source>
        <dbReference type="EMBL" id="EEH53225.1"/>
    </source>
</evidence>
<feature type="region of interest" description="Disordered" evidence="1">
    <location>
        <begin position="124"/>
        <end position="179"/>
    </location>
</feature>
<reference evidence="2 3" key="1">
    <citation type="journal article" date="2009" name="Science">
        <title>Green evolution and dynamic adaptations revealed by genomes of the marine picoeukaryotes Micromonas.</title>
        <authorList>
            <person name="Worden A.Z."/>
            <person name="Lee J.H."/>
            <person name="Mock T."/>
            <person name="Rouze P."/>
            <person name="Simmons M.P."/>
            <person name="Aerts A.L."/>
            <person name="Allen A.E."/>
            <person name="Cuvelier M.L."/>
            <person name="Derelle E."/>
            <person name="Everett M.V."/>
            <person name="Foulon E."/>
            <person name="Grimwood J."/>
            <person name="Gundlach H."/>
            <person name="Henrissat B."/>
            <person name="Napoli C."/>
            <person name="McDonald S.M."/>
            <person name="Parker M.S."/>
            <person name="Rombauts S."/>
            <person name="Salamov A."/>
            <person name="Von Dassow P."/>
            <person name="Badger J.H."/>
            <person name="Coutinho P.M."/>
            <person name="Demir E."/>
            <person name="Dubchak I."/>
            <person name="Gentemann C."/>
            <person name="Eikrem W."/>
            <person name="Gready J.E."/>
            <person name="John U."/>
            <person name="Lanier W."/>
            <person name="Lindquist E.A."/>
            <person name="Lucas S."/>
            <person name="Mayer K.F."/>
            <person name="Moreau H."/>
            <person name="Not F."/>
            <person name="Otillar R."/>
            <person name="Panaud O."/>
            <person name="Pangilinan J."/>
            <person name="Paulsen I."/>
            <person name="Piegu B."/>
            <person name="Poliakov A."/>
            <person name="Robbens S."/>
            <person name="Schmutz J."/>
            <person name="Toulza E."/>
            <person name="Wyss T."/>
            <person name="Zelensky A."/>
            <person name="Zhou K."/>
            <person name="Armbrust E.V."/>
            <person name="Bhattacharya D."/>
            <person name="Goodenough U.W."/>
            <person name="Van de Peer Y."/>
            <person name="Grigoriev I.V."/>
        </authorList>
    </citation>
    <scope>NUCLEOTIDE SEQUENCE [LARGE SCALE GENOMIC DNA]</scope>
    <source>
        <strain evidence="2 3">CCMP1545</strain>
    </source>
</reference>
<keyword evidence="3" id="KW-1185">Reference proteome</keyword>
<evidence type="ECO:0000256" key="1">
    <source>
        <dbReference type="SAM" id="MobiDB-lite"/>
    </source>
</evidence>
<protein>
    <submittedName>
        <fullName evidence="2">Predicted protein</fullName>
    </submittedName>
</protein>
<organism evidence="3">
    <name type="scientific">Micromonas pusilla (strain CCMP1545)</name>
    <name type="common">Picoplanktonic green alga</name>
    <dbReference type="NCBI Taxonomy" id="564608"/>
    <lineage>
        <taxon>Eukaryota</taxon>
        <taxon>Viridiplantae</taxon>
        <taxon>Chlorophyta</taxon>
        <taxon>Mamiellophyceae</taxon>
        <taxon>Mamiellales</taxon>
        <taxon>Mamiellaceae</taxon>
        <taxon>Micromonas</taxon>
    </lineage>
</organism>
<dbReference type="AlphaFoldDB" id="C1N3N8"/>
<feature type="compositionally biased region" description="Pro residues" evidence="1">
    <location>
        <begin position="1"/>
        <end position="14"/>
    </location>
</feature>
<sequence>MTPLPPLSSLPPAPVDVEASSPAHSHAAPPPPTMATTAMVAPATPRALASSRVSSPRRVATTSATPARTGTPLRDRTSRSRRSLVISNFSPAAGDFSFSAPEGAAAGGIVLGARVLLSLAKAGIGRPSRSTRRSARSTASPSRISTTSKTSPETRGISWATGSPRRRGTRSTATRRSSG</sequence>
<dbReference type="EMBL" id="GG663746">
    <property type="protein sequence ID" value="EEH53225.1"/>
    <property type="molecule type" value="Genomic_DNA"/>
</dbReference>
<feature type="compositionally biased region" description="Low complexity" evidence="1">
    <location>
        <begin position="136"/>
        <end position="148"/>
    </location>
</feature>
<feature type="region of interest" description="Disordered" evidence="1">
    <location>
        <begin position="1"/>
        <end position="82"/>
    </location>
</feature>
<name>C1N3N8_MICPC</name>
<gene>
    <name evidence="2" type="ORF">MICPUCDRAFT_68700</name>
</gene>
<dbReference type="Proteomes" id="UP000001876">
    <property type="component" value="Unassembled WGS sequence"/>
</dbReference>
<accession>C1N3N8</accession>
<dbReference type="RefSeq" id="XP_003062406.1">
    <property type="nucleotide sequence ID" value="XM_003062360.1"/>
</dbReference>